<proteinExistence type="predicted"/>
<protein>
    <recommendedName>
        <fullName evidence="3">DUF7580 domain-containing protein</fullName>
    </recommendedName>
</protein>
<reference evidence="4" key="1">
    <citation type="submission" date="2023-01" db="EMBL/GenBank/DDBJ databases">
        <authorList>
            <person name="Van Ghelder C."/>
            <person name="Rancurel C."/>
        </authorList>
    </citation>
    <scope>NUCLEOTIDE SEQUENCE</scope>
    <source>
        <strain evidence="4">CNCM I-4278</strain>
    </source>
</reference>
<dbReference type="PANTHER" id="PTHR35186">
    <property type="entry name" value="ANK_REP_REGION DOMAIN-CONTAINING PROTEIN"/>
    <property type="match status" value="1"/>
</dbReference>
<evidence type="ECO:0000313" key="5">
    <source>
        <dbReference type="Proteomes" id="UP001152607"/>
    </source>
</evidence>
<name>A0A9W4UB21_9PLEO</name>
<dbReference type="AlphaFoldDB" id="A0A9W4UB21"/>
<dbReference type="Proteomes" id="UP001152607">
    <property type="component" value="Unassembled WGS sequence"/>
</dbReference>
<keyword evidence="5" id="KW-1185">Reference proteome</keyword>
<feature type="coiled-coil region" evidence="1">
    <location>
        <begin position="165"/>
        <end position="192"/>
    </location>
</feature>
<comment type="caution">
    <text evidence="4">The sequence shown here is derived from an EMBL/GenBank/DDBJ whole genome shotgun (WGS) entry which is preliminary data.</text>
</comment>
<dbReference type="EMBL" id="CAOQHR010000004">
    <property type="protein sequence ID" value="CAI6332941.1"/>
    <property type="molecule type" value="Genomic_DNA"/>
</dbReference>
<keyword evidence="1" id="KW-0175">Coiled coil</keyword>
<evidence type="ECO:0000256" key="2">
    <source>
        <dbReference type="SAM" id="SignalP"/>
    </source>
</evidence>
<evidence type="ECO:0000259" key="3">
    <source>
        <dbReference type="Pfam" id="PF24476"/>
    </source>
</evidence>
<keyword evidence="2" id="KW-0732">Signal</keyword>
<organism evidence="4 5">
    <name type="scientific">Periconia digitata</name>
    <dbReference type="NCBI Taxonomy" id="1303443"/>
    <lineage>
        <taxon>Eukaryota</taxon>
        <taxon>Fungi</taxon>
        <taxon>Dikarya</taxon>
        <taxon>Ascomycota</taxon>
        <taxon>Pezizomycotina</taxon>
        <taxon>Dothideomycetes</taxon>
        <taxon>Pleosporomycetidae</taxon>
        <taxon>Pleosporales</taxon>
        <taxon>Massarineae</taxon>
        <taxon>Periconiaceae</taxon>
        <taxon>Periconia</taxon>
    </lineage>
</organism>
<evidence type="ECO:0000256" key="1">
    <source>
        <dbReference type="SAM" id="Coils"/>
    </source>
</evidence>
<dbReference type="Gene3D" id="1.20.120.1020">
    <property type="entry name" value="Prion-inhibition and propagation, HeLo domain"/>
    <property type="match status" value="1"/>
</dbReference>
<feature type="domain" description="DUF7580" evidence="3">
    <location>
        <begin position="408"/>
        <end position="634"/>
    </location>
</feature>
<dbReference type="InterPro" id="IPR038305">
    <property type="entry name" value="HeLo_sf"/>
</dbReference>
<gene>
    <name evidence="4" type="ORF">PDIGIT_LOCUS5974</name>
</gene>
<sequence length="640" mass="71956">MSGVEAAGLVFGVLPILVKVVQSYSTVSRTFHDFRHYSKEVRSIQVQFKVVRGIFMNECQLLLCLVEDEEGAKSMLEDHGDRRWTSKDLNDRFNDLLKTNLELFRSIIEASKESIDTVTEELQRFDVLVDMRNKGESIKSAIKRLRNATRIAFDKSKYEKSLTGLRSWNSELSQLREQISTFQQKRSSADNRKIRGSLPSHIGSIRTASQNLHQALSGAWCCTDLAHDGHCAKLYVEAEVETEVRLDLAISYGTDATQCSHARISEPPILFYVQTISMDTIDSHAATPTTAKKLCRGLAAGTNTDLLVTQSVKKKASSELSNDPIDKLKTKKRKKVHFDDCLENIQVSGSISYMSGSGAVQPSTPTIQQVNLCQMKNICNYLAQNLQLCSQSPTSQCIGYLDSPEMYRHMFYAQENKLFNHNTKKLNALPRGVSCLSIHQAMDQEVADDLTIVDQLKLAHKATLAILQYNSTPWLPSRWRLKDLSYFSTQEPFNEDSLKSLHLSSEISPSANANATVLMEGIEHSNEADNLAVSATDDEKYGINNATLFFLGVALLEISHWKRIEMHNVSKGADTNAILAARRLANRPTRLGSKYRDIARKCLQCNFGFGTDLERRELQEAVHRDVVCQLEQMIEMLSID</sequence>
<dbReference type="PANTHER" id="PTHR35186:SF4">
    <property type="entry name" value="PRION-INHIBITION AND PROPAGATION HELO DOMAIN-CONTAINING PROTEIN"/>
    <property type="match status" value="1"/>
</dbReference>
<accession>A0A9W4UB21</accession>
<dbReference type="InterPro" id="IPR056002">
    <property type="entry name" value="DUF7580"/>
</dbReference>
<dbReference type="Pfam" id="PF24476">
    <property type="entry name" value="DUF7580"/>
    <property type="match status" value="1"/>
</dbReference>
<feature type="chain" id="PRO_5040983846" description="DUF7580 domain-containing protein" evidence="2">
    <location>
        <begin position="24"/>
        <end position="640"/>
    </location>
</feature>
<feature type="signal peptide" evidence="2">
    <location>
        <begin position="1"/>
        <end position="23"/>
    </location>
</feature>
<evidence type="ECO:0000313" key="4">
    <source>
        <dbReference type="EMBL" id="CAI6332941.1"/>
    </source>
</evidence>
<dbReference type="OrthoDB" id="5331891at2759"/>